<reference evidence="1 2" key="1">
    <citation type="journal article" date="2011" name="PLoS Pathog.">
        <title>Endophytic Life Strategies Decoded by Genome and Transcriptome Analyses of the Mutualistic Root Symbiont Piriformospora indica.</title>
        <authorList>
            <person name="Zuccaro A."/>
            <person name="Lahrmann U."/>
            <person name="Guldener U."/>
            <person name="Langen G."/>
            <person name="Pfiffi S."/>
            <person name="Biedenkopf D."/>
            <person name="Wong P."/>
            <person name="Samans B."/>
            <person name="Grimm C."/>
            <person name="Basiewicz M."/>
            <person name="Murat C."/>
            <person name="Martin F."/>
            <person name="Kogel K.H."/>
        </authorList>
    </citation>
    <scope>NUCLEOTIDE SEQUENCE [LARGE SCALE GENOMIC DNA]</scope>
    <source>
        <strain evidence="1 2">DSM 11827</strain>
    </source>
</reference>
<dbReference type="HOGENOM" id="CLU_423407_0_0_1"/>
<protein>
    <submittedName>
        <fullName evidence="1">Uncharacterized protein</fullName>
    </submittedName>
</protein>
<dbReference type="Proteomes" id="UP000007148">
    <property type="component" value="Unassembled WGS sequence"/>
</dbReference>
<sequence>MARGQSLIIRLGCSHWAMVTLRRLLGYDVEAIIVLAKNNTYFSLLYAFQDLELTLRDENQIQRILWLDVDPIMTSVVQHSWQIDRYEPYMTTKLRHADISYFHSHQDERRLGSVLYTTADIYQTDLVTGFSGSSLYTAQMQLFHNSHLQTLSLEGTPYVTQEEPPFLLPHLRGLYLEVVPFTVGTYFLCCLTAPNLRYLILKGECKSMCDIIQNFPVRLCLDEARIVTRPTQRLNYKDILPGLQHSHEHSIRKLVVVHMPPSTSQGRTLQTLCAPLQTLLSVATVQYIHIYFRSLSWYTLSELDVLKRPITKLEPTSWDILETIKPSWQQTVVRSALFACDTLSLVGKVDYPLATLPCIRRLYIGKSVFGSLYIPTGWVSSLEEIEDHATKEPTIVLPFPTSPDDMSSEESNVTNSHAIGSQDLIFGSLFRLHCKLKSAMGFLGSVYTFPALREVILITSTPQTPESGGMVLELLHSRLHSLPQLRTIGLGWFPVWNIVERILKEWVQVNDSSIVLTLRLPKRPARRLVGSLVRLLNGDELEASLNHLEGPQIVLPCEQCTLAGWLSPGVCNTRHGVVDVEELFSLTKYTEY</sequence>
<comment type="caution">
    <text evidence="1">The sequence shown here is derived from an EMBL/GenBank/DDBJ whole genome shotgun (WGS) entry which is preliminary data.</text>
</comment>
<evidence type="ECO:0000313" key="1">
    <source>
        <dbReference type="EMBL" id="CCA73552.1"/>
    </source>
</evidence>
<dbReference type="EMBL" id="CAFZ01000234">
    <property type="protein sequence ID" value="CCA73552.1"/>
    <property type="molecule type" value="Genomic_DNA"/>
</dbReference>
<evidence type="ECO:0000313" key="2">
    <source>
        <dbReference type="Proteomes" id="UP000007148"/>
    </source>
</evidence>
<accession>G4TQF9</accession>
<keyword evidence="2" id="KW-1185">Reference proteome</keyword>
<dbReference type="InParanoid" id="G4TQF9"/>
<proteinExistence type="predicted"/>
<name>G4TQF9_SERID</name>
<dbReference type="AlphaFoldDB" id="G4TQF9"/>
<gene>
    <name evidence="1" type="ORF">PIIN_07505</name>
</gene>
<organism evidence="1 2">
    <name type="scientific">Serendipita indica (strain DSM 11827)</name>
    <name type="common">Root endophyte fungus</name>
    <name type="synonym">Piriformospora indica</name>
    <dbReference type="NCBI Taxonomy" id="1109443"/>
    <lineage>
        <taxon>Eukaryota</taxon>
        <taxon>Fungi</taxon>
        <taxon>Dikarya</taxon>
        <taxon>Basidiomycota</taxon>
        <taxon>Agaricomycotina</taxon>
        <taxon>Agaricomycetes</taxon>
        <taxon>Sebacinales</taxon>
        <taxon>Serendipitaceae</taxon>
        <taxon>Serendipita</taxon>
    </lineage>
</organism>